<dbReference type="RefSeq" id="WP_092482506.1">
    <property type="nucleotide sequence ID" value="NZ_FOYM01000007.1"/>
</dbReference>
<dbReference type="NCBIfam" id="TIGR02853">
    <property type="entry name" value="spore_dpaA"/>
    <property type="match status" value="1"/>
</dbReference>
<dbReference type="SUPFAM" id="SSF51735">
    <property type="entry name" value="NAD(P)-binding Rossmann-fold domains"/>
    <property type="match status" value="1"/>
</dbReference>
<evidence type="ECO:0000313" key="4">
    <source>
        <dbReference type="Proteomes" id="UP000199584"/>
    </source>
</evidence>
<organism evidence="3 4">
    <name type="scientific">Desulfoscipio geothermicus DSM 3669</name>
    <dbReference type="NCBI Taxonomy" id="1121426"/>
    <lineage>
        <taxon>Bacteria</taxon>
        <taxon>Bacillati</taxon>
        <taxon>Bacillota</taxon>
        <taxon>Clostridia</taxon>
        <taxon>Eubacteriales</taxon>
        <taxon>Desulfallaceae</taxon>
        <taxon>Desulfoscipio</taxon>
    </lineage>
</organism>
<dbReference type="OrthoDB" id="8840764at2"/>
<dbReference type="AlphaFoldDB" id="A0A1I6D8Z6"/>
<accession>A0A1I6D8Z6</accession>
<proteinExistence type="predicted"/>
<dbReference type="InterPro" id="IPR014215">
    <property type="entry name" value="Dipicolinic_acid_synth_A"/>
</dbReference>
<dbReference type="Pfam" id="PF16924">
    <property type="entry name" value="DpaA_N"/>
    <property type="match status" value="1"/>
</dbReference>
<dbReference type="NCBIfam" id="NF006162">
    <property type="entry name" value="PRK08306.1"/>
    <property type="match status" value="1"/>
</dbReference>
<dbReference type="InterPro" id="IPR006140">
    <property type="entry name" value="D-isomer_DH_NAD-bd"/>
</dbReference>
<dbReference type="Proteomes" id="UP000199584">
    <property type="component" value="Unassembled WGS sequence"/>
</dbReference>
<evidence type="ECO:0000259" key="1">
    <source>
        <dbReference type="Pfam" id="PF02826"/>
    </source>
</evidence>
<reference evidence="4" key="1">
    <citation type="submission" date="2016-10" db="EMBL/GenBank/DDBJ databases">
        <authorList>
            <person name="Varghese N."/>
            <person name="Submissions S."/>
        </authorList>
    </citation>
    <scope>NUCLEOTIDE SEQUENCE [LARGE SCALE GENOMIC DNA]</scope>
    <source>
        <strain evidence="4">DSM 3669</strain>
    </source>
</reference>
<keyword evidence="4" id="KW-1185">Reference proteome</keyword>
<dbReference type="Pfam" id="PF02826">
    <property type="entry name" value="2-Hacid_dh_C"/>
    <property type="match status" value="1"/>
</dbReference>
<gene>
    <name evidence="3" type="ORF">SAMN05660706_10764</name>
</gene>
<sequence>MQYLAGLTLAVMGGDAREVTLVEHLAGAGAIVQTFGLPVQGDNIITCGEPDKCLAGVQALILPVPGVNENMQLHSTYQEEKVTITGELLAPLPAGTPVLVGMARKPLRELLEQCGLELVEVMKLDEVAILNSIPSAEGAVQMAMERLPITIHGSRAVVLGFGRTGQTLAQLLAAMHARTTVIARNPAQLARASAMGLQAAHFQELVDYLRDVDVIFNTIPAPVITANILQKLPPATLIIDLASAPGGTDFARARELGIQAVLAPGLPGKVAPKTAGTILARVVPRLLLQKVKP</sequence>
<dbReference type="InterPro" id="IPR036291">
    <property type="entry name" value="NAD(P)-bd_dom_sf"/>
</dbReference>
<dbReference type="Gene3D" id="3.40.50.720">
    <property type="entry name" value="NAD(P)-binding Rossmann-like Domain"/>
    <property type="match status" value="1"/>
</dbReference>
<evidence type="ECO:0000313" key="3">
    <source>
        <dbReference type="EMBL" id="SFR01802.1"/>
    </source>
</evidence>
<dbReference type="GO" id="GO:0051287">
    <property type="term" value="F:NAD binding"/>
    <property type="evidence" value="ECO:0007669"/>
    <property type="project" value="InterPro"/>
</dbReference>
<dbReference type="EMBL" id="FOYM01000007">
    <property type="protein sequence ID" value="SFR01802.1"/>
    <property type="molecule type" value="Genomic_DNA"/>
</dbReference>
<dbReference type="InterPro" id="IPR031629">
    <property type="entry name" value="DpaA_N"/>
</dbReference>
<name>A0A1I6D8Z6_9FIRM</name>
<feature type="domain" description="D-isomer specific 2-hydroxyacid dehydrogenase NAD-binding" evidence="1">
    <location>
        <begin position="146"/>
        <end position="240"/>
    </location>
</feature>
<dbReference type="STRING" id="39060.SAMN05660706_10764"/>
<evidence type="ECO:0000259" key="2">
    <source>
        <dbReference type="Pfam" id="PF16924"/>
    </source>
</evidence>
<protein>
    <submittedName>
        <fullName evidence="3">Dipicolinate synthase subunit A</fullName>
    </submittedName>
</protein>
<feature type="domain" description="Dipicolinate synthase subunit A N-terminal" evidence="2">
    <location>
        <begin position="9"/>
        <end position="122"/>
    </location>
</feature>